<evidence type="ECO:0000259" key="2">
    <source>
        <dbReference type="Pfam" id="PF03171"/>
    </source>
</evidence>
<proteinExistence type="inferred from homology"/>
<dbReference type="Proteomes" id="UP000235371">
    <property type="component" value="Unassembled WGS sequence"/>
</dbReference>
<organism evidence="3 4">
    <name type="scientific">Hyaloscypha bicolor E</name>
    <dbReference type="NCBI Taxonomy" id="1095630"/>
    <lineage>
        <taxon>Eukaryota</taxon>
        <taxon>Fungi</taxon>
        <taxon>Dikarya</taxon>
        <taxon>Ascomycota</taxon>
        <taxon>Pezizomycotina</taxon>
        <taxon>Leotiomycetes</taxon>
        <taxon>Helotiales</taxon>
        <taxon>Hyaloscyphaceae</taxon>
        <taxon>Hyaloscypha</taxon>
        <taxon>Hyaloscypha bicolor</taxon>
    </lineage>
</organism>
<dbReference type="Gene3D" id="2.60.120.330">
    <property type="entry name" value="B-lactam Antibiotic, Isopenicillin N Synthase, Chain"/>
    <property type="match status" value="1"/>
</dbReference>
<dbReference type="EMBL" id="KZ613887">
    <property type="protein sequence ID" value="PMD53294.1"/>
    <property type="molecule type" value="Genomic_DNA"/>
</dbReference>
<dbReference type="InterPro" id="IPR027443">
    <property type="entry name" value="IPNS-like_sf"/>
</dbReference>
<dbReference type="GeneID" id="36586663"/>
<dbReference type="SUPFAM" id="SSF51197">
    <property type="entry name" value="Clavaminate synthase-like"/>
    <property type="match status" value="1"/>
</dbReference>
<evidence type="ECO:0000256" key="1">
    <source>
        <dbReference type="ARBA" id="ARBA00008056"/>
    </source>
</evidence>
<feature type="domain" description="Isopenicillin N synthase-like Fe(2+) 2OG dioxygenase" evidence="2">
    <location>
        <begin position="194"/>
        <end position="278"/>
    </location>
</feature>
<dbReference type="OrthoDB" id="288590at2759"/>
<dbReference type="RefSeq" id="XP_024730198.1">
    <property type="nucleotide sequence ID" value="XM_024878586.1"/>
</dbReference>
<dbReference type="AlphaFoldDB" id="A0A2J6SR91"/>
<dbReference type="PANTHER" id="PTHR47990">
    <property type="entry name" value="2-OXOGLUTARATE (2OG) AND FE(II)-DEPENDENT OXYGENASE SUPERFAMILY PROTEIN-RELATED"/>
    <property type="match status" value="1"/>
</dbReference>
<evidence type="ECO:0000313" key="3">
    <source>
        <dbReference type="EMBL" id="PMD53294.1"/>
    </source>
</evidence>
<dbReference type="STRING" id="1095630.A0A2J6SR91"/>
<evidence type="ECO:0000313" key="4">
    <source>
        <dbReference type="Proteomes" id="UP000235371"/>
    </source>
</evidence>
<comment type="similarity">
    <text evidence="1">Belongs to the iron/ascorbate-dependent oxidoreductase family.</text>
</comment>
<name>A0A2J6SR91_9HELO</name>
<dbReference type="InterPro" id="IPR044861">
    <property type="entry name" value="IPNS-like_FE2OG_OXY"/>
</dbReference>
<protein>
    <submittedName>
        <fullName evidence="3">Clavaminate synthase-like protein</fullName>
    </submittedName>
</protein>
<reference evidence="3 4" key="1">
    <citation type="submission" date="2016-04" db="EMBL/GenBank/DDBJ databases">
        <title>A degradative enzymes factory behind the ericoid mycorrhizal symbiosis.</title>
        <authorList>
            <consortium name="DOE Joint Genome Institute"/>
            <person name="Martino E."/>
            <person name="Morin E."/>
            <person name="Grelet G."/>
            <person name="Kuo A."/>
            <person name="Kohler A."/>
            <person name="Daghino S."/>
            <person name="Barry K."/>
            <person name="Choi C."/>
            <person name="Cichocki N."/>
            <person name="Clum A."/>
            <person name="Copeland A."/>
            <person name="Hainaut M."/>
            <person name="Haridas S."/>
            <person name="Labutti K."/>
            <person name="Lindquist E."/>
            <person name="Lipzen A."/>
            <person name="Khouja H.-R."/>
            <person name="Murat C."/>
            <person name="Ohm R."/>
            <person name="Olson A."/>
            <person name="Spatafora J."/>
            <person name="Veneault-Fourrey C."/>
            <person name="Henrissat B."/>
            <person name="Grigoriev I."/>
            <person name="Martin F."/>
            <person name="Perotto S."/>
        </authorList>
    </citation>
    <scope>NUCLEOTIDE SEQUENCE [LARGE SCALE GENOMIC DNA]</scope>
    <source>
        <strain evidence="3 4">E</strain>
    </source>
</reference>
<dbReference type="InParanoid" id="A0A2J6SR91"/>
<dbReference type="Pfam" id="PF03171">
    <property type="entry name" value="2OG-FeII_Oxy"/>
    <property type="match status" value="1"/>
</dbReference>
<dbReference type="InterPro" id="IPR050231">
    <property type="entry name" value="Iron_ascorbate_oxido_reductase"/>
</dbReference>
<sequence>MSTMVSTVTLENGLQVPVAELTTIDLALLEAGSSTEIEKMAKEARDIGFFFLDLKNSPSAQRILDSLPLLYARSEVYFDQDKQVKQMDARYDQSPSQDRGYKSSECDETFEMAFDELVVNGGSLKLPGVLQDIQASLAQFSNLCHAACLTMLNGLSESLHAQGAEGLEMHHRHGHPSDSGLKLIYEPSLARVADVKENRHTDSGTLTMLFYEEWGLHVNLKGSDEWAFASVTRGSVLVNVANSLQRLSGGTFHSPIHRVTQPGDGFSKRYYLSYFLRPEDELKAEWARTS</sequence>
<accession>A0A2J6SR91</accession>
<keyword evidence="4" id="KW-1185">Reference proteome</keyword>
<gene>
    <name evidence="3" type="ORF">K444DRAFT_599690</name>
</gene>